<organism evidence="1 2">
    <name type="scientific">Arabis nemorensis</name>
    <dbReference type="NCBI Taxonomy" id="586526"/>
    <lineage>
        <taxon>Eukaryota</taxon>
        <taxon>Viridiplantae</taxon>
        <taxon>Streptophyta</taxon>
        <taxon>Embryophyta</taxon>
        <taxon>Tracheophyta</taxon>
        <taxon>Spermatophyta</taxon>
        <taxon>Magnoliopsida</taxon>
        <taxon>eudicotyledons</taxon>
        <taxon>Gunneridae</taxon>
        <taxon>Pentapetalae</taxon>
        <taxon>rosids</taxon>
        <taxon>malvids</taxon>
        <taxon>Brassicales</taxon>
        <taxon>Brassicaceae</taxon>
        <taxon>Arabideae</taxon>
        <taxon>Arabis</taxon>
    </lineage>
</organism>
<dbReference type="OrthoDB" id="2015515at2759"/>
<proteinExistence type="predicted"/>
<dbReference type="Proteomes" id="UP000489600">
    <property type="component" value="Unassembled WGS sequence"/>
</dbReference>
<keyword evidence="2" id="KW-1185">Reference proteome</keyword>
<protein>
    <submittedName>
        <fullName evidence="1">Uncharacterized protein</fullName>
    </submittedName>
</protein>
<evidence type="ECO:0000313" key="2">
    <source>
        <dbReference type="Proteomes" id="UP000489600"/>
    </source>
</evidence>
<accession>A0A565C6B7</accession>
<evidence type="ECO:0000313" key="1">
    <source>
        <dbReference type="EMBL" id="VVB09108.1"/>
    </source>
</evidence>
<name>A0A565C6B7_9BRAS</name>
<dbReference type="EMBL" id="CABITT030000006">
    <property type="protein sequence ID" value="VVB09108.1"/>
    <property type="molecule type" value="Genomic_DNA"/>
</dbReference>
<sequence>MLYQLLARLFDDYERFSPTLATVSSALLLGICGLTDTVFRAIVNVGGDLVNLVPGRDSTKLDARLACDTNIYIRNVHDLLRLKDYTKKLMYCTSGYYSRSLQPHK</sequence>
<comment type="caution">
    <text evidence="1">The sequence shown here is derived from an EMBL/GenBank/DDBJ whole genome shotgun (WGS) entry which is preliminary data.</text>
</comment>
<dbReference type="AlphaFoldDB" id="A0A565C6B7"/>
<gene>
    <name evidence="1" type="ORF">ANE_LOCUS19552</name>
</gene>
<reference evidence="1" key="1">
    <citation type="submission" date="2019-07" db="EMBL/GenBank/DDBJ databases">
        <authorList>
            <person name="Dittberner H."/>
        </authorList>
    </citation>
    <scope>NUCLEOTIDE SEQUENCE [LARGE SCALE GENOMIC DNA]</scope>
</reference>